<dbReference type="Pfam" id="PF24764">
    <property type="entry name" value="rva_4"/>
    <property type="match status" value="1"/>
</dbReference>
<dbReference type="EMBL" id="CAJPWZ010001401">
    <property type="protein sequence ID" value="CAG2214142.1"/>
    <property type="molecule type" value="Genomic_DNA"/>
</dbReference>
<evidence type="ECO:0000313" key="2">
    <source>
        <dbReference type="EMBL" id="CAG2214142.1"/>
    </source>
</evidence>
<dbReference type="AlphaFoldDB" id="A0A8S3S4N9"/>
<evidence type="ECO:0000313" key="3">
    <source>
        <dbReference type="Proteomes" id="UP000683360"/>
    </source>
</evidence>
<dbReference type="OrthoDB" id="6144162at2759"/>
<feature type="domain" description="Integrase core" evidence="1">
    <location>
        <begin position="121"/>
        <end position="301"/>
    </location>
</feature>
<comment type="caution">
    <text evidence="2">The sequence shown here is derived from an EMBL/GenBank/DDBJ whole genome shotgun (WGS) entry which is preliminary data.</text>
</comment>
<protein>
    <recommendedName>
        <fullName evidence="1">Integrase core domain-containing protein</fullName>
    </recommendedName>
</protein>
<keyword evidence="3" id="KW-1185">Reference proteome</keyword>
<dbReference type="PANTHER" id="PTHR46791">
    <property type="entry name" value="EXPRESSED PROTEIN"/>
    <property type="match status" value="1"/>
</dbReference>
<dbReference type="PANTHER" id="PTHR46791:SF13">
    <property type="entry name" value="CLR5 DOMAIN-CONTAINING PROTEIN"/>
    <property type="match status" value="1"/>
</dbReference>
<name>A0A8S3S4N9_MYTED</name>
<proteinExistence type="predicted"/>
<organism evidence="2 3">
    <name type="scientific">Mytilus edulis</name>
    <name type="common">Blue mussel</name>
    <dbReference type="NCBI Taxonomy" id="6550"/>
    <lineage>
        <taxon>Eukaryota</taxon>
        <taxon>Metazoa</taxon>
        <taxon>Spiralia</taxon>
        <taxon>Lophotrochozoa</taxon>
        <taxon>Mollusca</taxon>
        <taxon>Bivalvia</taxon>
        <taxon>Autobranchia</taxon>
        <taxon>Pteriomorphia</taxon>
        <taxon>Mytilida</taxon>
        <taxon>Mytiloidea</taxon>
        <taxon>Mytilidae</taxon>
        <taxon>Mytilinae</taxon>
        <taxon>Mytilus</taxon>
    </lineage>
</organism>
<gene>
    <name evidence="2" type="ORF">MEDL_28002</name>
</gene>
<accession>A0A8S3S4N9</accession>
<dbReference type="InterPro" id="IPR058913">
    <property type="entry name" value="Integrase_dom_put"/>
</dbReference>
<dbReference type="Proteomes" id="UP000683360">
    <property type="component" value="Unassembled WGS sequence"/>
</dbReference>
<evidence type="ECO:0000259" key="1">
    <source>
        <dbReference type="Pfam" id="PF24764"/>
    </source>
</evidence>
<sequence length="371" mass="43879">MMETRRNLIRHYFNLGYSYKEIILCLRLKHFIQISVRHLKRILRKENLFRRKNQSNVLDVAAYIDSEVQMSGSLHGYRWMHLKCIQNKLVTIHENVPELLKVMDPEGCKIRSKKRLRRRSYYSKGPNYLWHVDSYDKLKPFGICINGCIDGFSRKIIWLEAYVSSSNPKIIAGYYTNAVKNMNACPLRIRSDRGTENSYIEQMQMFLRRNHTDEFAFEKSFLKGVSTANQRIEAWWSVLRKQNSQFWINVFGIMRDSGDFSGDFLDKNLIQFCFMNIIQRELNQVVKVWNAHRIRGTKNMNSPNGRPNIMFSLPQLCDTHEYAVDVDAREVSVCEDECIFKGNLHNIDAPHDCFTAKEVYIFLKNEIRRNF</sequence>
<reference evidence="2" key="1">
    <citation type="submission" date="2021-03" db="EMBL/GenBank/DDBJ databases">
        <authorList>
            <person name="Bekaert M."/>
        </authorList>
    </citation>
    <scope>NUCLEOTIDE SEQUENCE</scope>
</reference>